<protein>
    <submittedName>
        <fullName evidence="1">Uncharacterized protein</fullName>
    </submittedName>
</protein>
<dbReference type="OrthoDB" id="3687132at2759"/>
<accession>A0A9P4KHA6</accession>
<keyword evidence="2" id="KW-1185">Reference proteome</keyword>
<dbReference type="EMBL" id="ML986586">
    <property type="protein sequence ID" value="KAF2268595.1"/>
    <property type="molecule type" value="Genomic_DNA"/>
</dbReference>
<gene>
    <name evidence="1" type="ORF">CC78DRAFT_378230</name>
</gene>
<dbReference type="Proteomes" id="UP000800093">
    <property type="component" value="Unassembled WGS sequence"/>
</dbReference>
<comment type="caution">
    <text evidence="1">The sequence shown here is derived from an EMBL/GenBank/DDBJ whole genome shotgun (WGS) entry which is preliminary data.</text>
</comment>
<evidence type="ECO:0000313" key="1">
    <source>
        <dbReference type="EMBL" id="KAF2268595.1"/>
    </source>
</evidence>
<organism evidence="1 2">
    <name type="scientific">Lojkania enalia</name>
    <dbReference type="NCBI Taxonomy" id="147567"/>
    <lineage>
        <taxon>Eukaryota</taxon>
        <taxon>Fungi</taxon>
        <taxon>Dikarya</taxon>
        <taxon>Ascomycota</taxon>
        <taxon>Pezizomycotina</taxon>
        <taxon>Dothideomycetes</taxon>
        <taxon>Pleosporomycetidae</taxon>
        <taxon>Pleosporales</taxon>
        <taxon>Pleosporales incertae sedis</taxon>
        <taxon>Lojkania</taxon>
    </lineage>
</organism>
<proteinExistence type="predicted"/>
<evidence type="ECO:0000313" key="2">
    <source>
        <dbReference type="Proteomes" id="UP000800093"/>
    </source>
</evidence>
<name>A0A9P4KHA6_9PLEO</name>
<sequence>MTSMCARYPLLDDFSLDIYTIEGYSSELKGGDESDDIILGPSPLHICGTLVDGPLPNVDDGLVEDDCSIVTQRYAFYHYAATNWATHSALYEEFVSQDLWEDVQKLTQGRSFTLRNWLKFYWIEMDMEFPLPDESDTIMVAALFDCHILLGKSLRQQPYIEASTKDRALF</sequence>
<dbReference type="AlphaFoldDB" id="A0A9P4KHA6"/>
<reference evidence="2" key="1">
    <citation type="journal article" date="2020" name="Stud. Mycol.">
        <title>101 Dothideomycetes genomes: A test case for predicting lifestyles and emergence of pathogens.</title>
        <authorList>
            <person name="Haridas S."/>
            <person name="Albert R."/>
            <person name="Binder M."/>
            <person name="Bloem J."/>
            <person name="LaButti K."/>
            <person name="Salamov A."/>
            <person name="Andreopoulos B."/>
            <person name="Baker S."/>
            <person name="Barry K."/>
            <person name="Bills G."/>
            <person name="Bluhm B."/>
            <person name="Cannon C."/>
            <person name="Castanera R."/>
            <person name="Culley D."/>
            <person name="Daum C."/>
            <person name="Ezra D."/>
            <person name="Gonzalez J."/>
            <person name="Henrissat B."/>
            <person name="Kuo A."/>
            <person name="Liang C."/>
            <person name="Lipzen A."/>
            <person name="Lutzoni F."/>
            <person name="Magnuson J."/>
            <person name="Mondo S."/>
            <person name="Nolan M."/>
            <person name="Ohm R."/>
            <person name="Pangilinan J."/>
            <person name="Park H.-J."/>
            <person name="Ramirez L."/>
            <person name="Alfaro M."/>
            <person name="Sun H."/>
            <person name="Tritt A."/>
            <person name="Yoshinaga Y."/>
            <person name="Zwiers L.-H."/>
            <person name="Turgeon B."/>
            <person name="Goodwin S."/>
            <person name="Spatafora J."/>
            <person name="Crous P."/>
            <person name="Grigoriev I."/>
        </authorList>
    </citation>
    <scope>NUCLEOTIDE SEQUENCE [LARGE SCALE GENOMIC DNA]</scope>
    <source>
        <strain evidence="2">CBS 304.66</strain>
    </source>
</reference>